<accession>A0A9P4K9S6</accession>
<reference evidence="2" key="1">
    <citation type="journal article" date="2020" name="Stud. Mycol.">
        <title>101 Dothideomycetes genomes: A test case for predicting lifestyles and emergence of pathogens.</title>
        <authorList>
            <person name="Haridas S."/>
            <person name="Albert R."/>
            <person name="Binder M."/>
            <person name="Bloem J."/>
            <person name="LaButti K."/>
            <person name="Salamov A."/>
            <person name="Andreopoulos B."/>
            <person name="Baker S."/>
            <person name="Barry K."/>
            <person name="Bills G."/>
            <person name="Bluhm B."/>
            <person name="Cannon C."/>
            <person name="Castanera R."/>
            <person name="Culley D."/>
            <person name="Daum C."/>
            <person name="Ezra D."/>
            <person name="Gonzalez J."/>
            <person name="Henrissat B."/>
            <person name="Kuo A."/>
            <person name="Liang C."/>
            <person name="Lipzen A."/>
            <person name="Lutzoni F."/>
            <person name="Magnuson J."/>
            <person name="Mondo S."/>
            <person name="Nolan M."/>
            <person name="Ohm R."/>
            <person name="Pangilinan J."/>
            <person name="Park H.-J."/>
            <person name="Ramirez L."/>
            <person name="Alfaro M."/>
            <person name="Sun H."/>
            <person name="Tritt A."/>
            <person name="Yoshinaga Y."/>
            <person name="Zwiers L.-H."/>
            <person name="Turgeon B."/>
            <person name="Goodwin S."/>
            <person name="Spatafora J."/>
            <person name="Crous P."/>
            <person name="Grigoriev I."/>
        </authorList>
    </citation>
    <scope>NUCLEOTIDE SEQUENCE [LARGE SCALE GENOMIC DNA]</scope>
    <source>
        <strain evidence="2">CBS 304.66</strain>
    </source>
</reference>
<comment type="caution">
    <text evidence="1">The sequence shown here is derived from an EMBL/GenBank/DDBJ whole genome shotgun (WGS) entry which is preliminary data.</text>
</comment>
<dbReference type="EMBL" id="ML986645">
    <property type="protein sequence ID" value="KAF2262069.1"/>
    <property type="molecule type" value="Genomic_DNA"/>
</dbReference>
<evidence type="ECO:0000313" key="2">
    <source>
        <dbReference type="Proteomes" id="UP000800093"/>
    </source>
</evidence>
<dbReference type="Proteomes" id="UP000800093">
    <property type="component" value="Unassembled WGS sequence"/>
</dbReference>
<evidence type="ECO:0008006" key="3">
    <source>
        <dbReference type="Google" id="ProtNLM"/>
    </source>
</evidence>
<sequence length="286" mass="32642">MEPAFRFLDLPRELRLMVYEFLPVQSKRVTFVKNVRHYTPSNVLQSPSTFSLMNFSRPTGILGTCRFLREEALPTIAAKLLGQRFSPRYLRVPRIEADSETLRDLSGIIAAIYDWYAALKSDSRADFDGWLRMSRYDFEALLASLGYNPRSMSSKDGVRVVHEFVRKSGLAGLAQAALREAYSDVFAISVALASRPSDDVWNFERNVRLFVSSVKRLGDQEKLFVGMKSIHNEGVDRMHSHLWSTVFSRLKGIHGNSRAQVIVEMTGPLSVEIGEYLVLWQDNEWL</sequence>
<dbReference type="OrthoDB" id="5314997at2759"/>
<evidence type="ECO:0000313" key="1">
    <source>
        <dbReference type="EMBL" id="KAF2262069.1"/>
    </source>
</evidence>
<gene>
    <name evidence="1" type="ORF">CC78DRAFT_535129</name>
</gene>
<keyword evidence="2" id="KW-1185">Reference proteome</keyword>
<dbReference type="AlphaFoldDB" id="A0A9P4K9S6"/>
<organism evidence="1 2">
    <name type="scientific">Lojkania enalia</name>
    <dbReference type="NCBI Taxonomy" id="147567"/>
    <lineage>
        <taxon>Eukaryota</taxon>
        <taxon>Fungi</taxon>
        <taxon>Dikarya</taxon>
        <taxon>Ascomycota</taxon>
        <taxon>Pezizomycotina</taxon>
        <taxon>Dothideomycetes</taxon>
        <taxon>Pleosporomycetidae</taxon>
        <taxon>Pleosporales</taxon>
        <taxon>Pleosporales incertae sedis</taxon>
        <taxon>Lojkania</taxon>
    </lineage>
</organism>
<protein>
    <recommendedName>
        <fullName evidence="3">F-box domain-containing protein</fullName>
    </recommendedName>
</protein>
<proteinExistence type="predicted"/>
<name>A0A9P4K9S6_9PLEO</name>